<evidence type="ECO:0000313" key="2">
    <source>
        <dbReference type="EMBL" id="CAD7705446.1"/>
    </source>
</evidence>
<feature type="compositionally biased region" description="Polar residues" evidence="1">
    <location>
        <begin position="402"/>
        <end position="411"/>
    </location>
</feature>
<keyword evidence="3" id="KW-1185">Reference proteome</keyword>
<feature type="compositionally biased region" description="Low complexity" evidence="1">
    <location>
        <begin position="332"/>
        <end position="346"/>
    </location>
</feature>
<dbReference type="AlphaFoldDB" id="A0A8S1JGT2"/>
<evidence type="ECO:0000256" key="1">
    <source>
        <dbReference type="SAM" id="MobiDB-lite"/>
    </source>
</evidence>
<dbReference type="PANTHER" id="PTHR42905:SF2">
    <property type="entry name" value="PHOSPHOENOLPYRUVATE CARBOXYLASE FAMILY PROTEIN"/>
    <property type="match status" value="1"/>
</dbReference>
<dbReference type="Gene3D" id="3.20.20.60">
    <property type="entry name" value="Phosphoenolpyruvate-binding domains"/>
    <property type="match status" value="1"/>
</dbReference>
<dbReference type="InterPro" id="IPR039556">
    <property type="entry name" value="ICL/PEPM"/>
</dbReference>
<comment type="caution">
    <text evidence="2">The sequence shown here is derived from an EMBL/GenBank/DDBJ whole genome shotgun (WGS) entry which is preliminary data.</text>
</comment>
<dbReference type="SUPFAM" id="SSF51621">
    <property type="entry name" value="Phosphoenolpyruvate/pyruvate domain"/>
    <property type="match status" value="1"/>
</dbReference>
<dbReference type="GO" id="GO:0003824">
    <property type="term" value="F:catalytic activity"/>
    <property type="evidence" value="ECO:0007669"/>
    <property type="project" value="InterPro"/>
</dbReference>
<dbReference type="InterPro" id="IPR015813">
    <property type="entry name" value="Pyrv/PenolPyrv_kinase-like_dom"/>
</dbReference>
<reference evidence="2" key="1">
    <citation type="submission" date="2020-12" db="EMBL/GenBank/DDBJ databases">
        <authorList>
            <person name="Iha C."/>
        </authorList>
    </citation>
    <scope>NUCLEOTIDE SEQUENCE</scope>
</reference>
<dbReference type="EMBL" id="CAJHUC010003126">
    <property type="protein sequence ID" value="CAD7705446.1"/>
    <property type="molecule type" value="Genomic_DNA"/>
</dbReference>
<gene>
    <name evidence="2" type="ORF">OSTQU699_LOCUS10801</name>
</gene>
<organism evidence="2 3">
    <name type="scientific">Ostreobium quekettii</name>
    <dbReference type="NCBI Taxonomy" id="121088"/>
    <lineage>
        <taxon>Eukaryota</taxon>
        <taxon>Viridiplantae</taxon>
        <taxon>Chlorophyta</taxon>
        <taxon>core chlorophytes</taxon>
        <taxon>Ulvophyceae</taxon>
        <taxon>TCBD clade</taxon>
        <taxon>Bryopsidales</taxon>
        <taxon>Ostreobineae</taxon>
        <taxon>Ostreobiaceae</taxon>
        <taxon>Ostreobium</taxon>
    </lineage>
</organism>
<accession>A0A8S1JGT2</accession>
<proteinExistence type="predicted"/>
<dbReference type="Pfam" id="PF13714">
    <property type="entry name" value="PEP_mutase"/>
    <property type="match status" value="1"/>
</dbReference>
<sequence length="503" mass="53747">MAVLLAQGPRLAPWRAPGSEHRPRERSLAARATNRAETLRRLLAEPGLLVGPCCHDALSARLIERAAFPLAFLSGFTTSAARLAAPDAGMITLTEMLDAGLCVHEATRSLPVIGDGDDGHGNAVNVRRTVGSFARAGFAGVIIEDQVAPKSCGHVRRKQVLPRGEAVMKIRAAVDEREASGSGICIVARTDARRAESLEEALWRVAAFVDAGADVLFIDALDSVDEMRRFSLVNPGVPKMANMLEGGRTPLLTLDELADLDYKIVAYPLSLLGVSIRAMETALVGLKQGKIQPPAKLPSFEAIQEVVGFPEYFDMCDRYATDNAGSDTEADGGSAWSSKSSSVPGSRDPRNLQVEVSQDLDDIDTPQSRNGVSSPGVVEADAIISPDQVGPGGPQRQDAPAETTTSQQGAQGSELEVEVLQEADEMKLMKPKSIRVCIRKRETGEVEFETKIPPSLIAGVSSIVPTVADLEAMLTAALGRKWSPKEPVISIPSNGSQIEVWFE</sequence>
<dbReference type="PANTHER" id="PTHR42905">
    <property type="entry name" value="PHOSPHOENOLPYRUVATE CARBOXYLASE"/>
    <property type="match status" value="1"/>
</dbReference>
<dbReference type="OrthoDB" id="1923844at2759"/>
<name>A0A8S1JGT2_9CHLO</name>
<protein>
    <submittedName>
        <fullName evidence="2">Uncharacterized protein</fullName>
    </submittedName>
</protein>
<evidence type="ECO:0000313" key="3">
    <source>
        <dbReference type="Proteomes" id="UP000708148"/>
    </source>
</evidence>
<dbReference type="InterPro" id="IPR040442">
    <property type="entry name" value="Pyrv_kinase-like_dom_sf"/>
</dbReference>
<dbReference type="Proteomes" id="UP000708148">
    <property type="component" value="Unassembled WGS sequence"/>
</dbReference>
<feature type="region of interest" description="Disordered" evidence="1">
    <location>
        <begin position="384"/>
        <end position="413"/>
    </location>
</feature>
<feature type="region of interest" description="Disordered" evidence="1">
    <location>
        <begin position="324"/>
        <end position="350"/>
    </location>
</feature>
<dbReference type="CDD" id="cd00377">
    <property type="entry name" value="ICL_PEPM"/>
    <property type="match status" value="1"/>
</dbReference>